<name>A0A660A718_STRPY</name>
<dbReference type="Proteomes" id="UP000316580">
    <property type="component" value="Unassembled WGS sequence"/>
</dbReference>
<sequence length="51" mass="5678">MKSLGVVPYLLVERDPYANRNTYLDPKAEAPSFGAFYPADNIKVAWSNNSS</sequence>
<reference evidence="1 2" key="1">
    <citation type="submission" date="2019-05" db="EMBL/GenBank/DDBJ databases">
        <title>Novel genomic isolates of S.pyogenes and S.dysgalactiae subsp. equisimilis associated to necrotising fasciitis (NSTI).</title>
        <authorList>
            <person name="Barrantes I."/>
        </authorList>
    </citation>
    <scope>NUCLEOTIDE SEQUENCE [LARGE SCALE GENOMIC DNA]</scope>
    <source>
        <strain evidence="1 2">SPY6028</strain>
    </source>
</reference>
<evidence type="ECO:0000313" key="2">
    <source>
        <dbReference type="Proteomes" id="UP000316580"/>
    </source>
</evidence>
<accession>A0A660A718</accession>
<dbReference type="AlphaFoldDB" id="A0A660A718"/>
<proteinExistence type="predicted"/>
<evidence type="ECO:0000313" key="1">
    <source>
        <dbReference type="EMBL" id="TNY48438.1"/>
    </source>
</evidence>
<organism evidence="1 2">
    <name type="scientific">Streptococcus pyogenes</name>
    <dbReference type="NCBI Taxonomy" id="1314"/>
    <lineage>
        <taxon>Bacteria</taxon>
        <taxon>Bacillati</taxon>
        <taxon>Bacillota</taxon>
        <taxon>Bacilli</taxon>
        <taxon>Lactobacillales</taxon>
        <taxon>Streptococcaceae</taxon>
        <taxon>Streptococcus</taxon>
    </lineage>
</organism>
<protein>
    <submittedName>
        <fullName evidence="1">Fibronectin-binding protein</fullName>
    </submittedName>
</protein>
<dbReference type="EMBL" id="VCID01000355">
    <property type="protein sequence ID" value="TNY48438.1"/>
    <property type="molecule type" value="Genomic_DNA"/>
</dbReference>
<comment type="caution">
    <text evidence="1">The sequence shown here is derived from an EMBL/GenBank/DDBJ whole genome shotgun (WGS) entry which is preliminary data.</text>
</comment>
<feature type="non-terminal residue" evidence="1">
    <location>
        <position position="51"/>
    </location>
</feature>
<gene>
    <name evidence="1" type="ORF">FGO82_01605</name>
</gene>